<proteinExistence type="predicted"/>
<sequence>MINEFEIFQNKAIGAHIIWEFSKNYQMHHREKASPSLVEVMPVLPLCLNKRVVSGIKERNFKGGSLLRAIDENKDLFSGLQERMEDMAPLTLQSIYIGAISGLITYD</sequence>
<evidence type="ECO:0000313" key="2">
    <source>
        <dbReference type="Proteomes" id="UP001597601"/>
    </source>
</evidence>
<dbReference type="Pfam" id="PF20131">
    <property type="entry name" value="MC3"/>
    <property type="match status" value="1"/>
</dbReference>
<comment type="caution">
    <text evidence="1">The sequence shown here is derived from an EMBL/GenBank/DDBJ whole genome shotgun (WGS) entry which is preliminary data.</text>
</comment>
<accession>A0ABW5XVC1</accession>
<organism evidence="1 2">
    <name type="scientific">Mucilaginibacter antarcticus</name>
    <dbReference type="NCBI Taxonomy" id="1855725"/>
    <lineage>
        <taxon>Bacteria</taxon>
        <taxon>Pseudomonadati</taxon>
        <taxon>Bacteroidota</taxon>
        <taxon>Sphingobacteriia</taxon>
        <taxon>Sphingobacteriales</taxon>
        <taxon>Sphingobacteriaceae</taxon>
        <taxon>Mucilaginibacter</taxon>
    </lineage>
</organism>
<dbReference type="InterPro" id="IPR045390">
    <property type="entry name" value="ABC-3C_MC3"/>
</dbReference>
<dbReference type="RefSeq" id="WP_377130555.1">
    <property type="nucleotide sequence ID" value="NZ_JBHUON010000044.1"/>
</dbReference>
<protein>
    <submittedName>
        <fullName evidence="1">Three component ABC system middle component</fullName>
    </submittedName>
</protein>
<gene>
    <name evidence="1" type="ORF">ACFSYC_19560</name>
</gene>
<name>A0ABW5XVC1_9SPHI</name>
<reference evidence="2" key="1">
    <citation type="journal article" date="2019" name="Int. J. Syst. Evol. Microbiol.">
        <title>The Global Catalogue of Microorganisms (GCM) 10K type strain sequencing project: providing services to taxonomists for standard genome sequencing and annotation.</title>
        <authorList>
            <consortium name="The Broad Institute Genomics Platform"/>
            <consortium name="The Broad Institute Genome Sequencing Center for Infectious Disease"/>
            <person name="Wu L."/>
            <person name="Ma J."/>
        </authorList>
    </citation>
    <scope>NUCLEOTIDE SEQUENCE [LARGE SCALE GENOMIC DNA]</scope>
    <source>
        <strain evidence="2">KCTC 52232</strain>
    </source>
</reference>
<evidence type="ECO:0000313" key="1">
    <source>
        <dbReference type="EMBL" id="MFD2866902.1"/>
    </source>
</evidence>
<dbReference type="EMBL" id="JBHUON010000044">
    <property type="protein sequence ID" value="MFD2866902.1"/>
    <property type="molecule type" value="Genomic_DNA"/>
</dbReference>
<dbReference type="Proteomes" id="UP001597601">
    <property type="component" value="Unassembled WGS sequence"/>
</dbReference>
<keyword evidence="2" id="KW-1185">Reference proteome</keyword>